<gene>
    <name evidence="7" type="ORF">DAPPUDRAFT_257184</name>
</gene>
<dbReference type="Pfam" id="PF01410">
    <property type="entry name" value="COLFI"/>
    <property type="match status" value="1"/>
</dbReference>
<evidence type="ECO:0000256" key="1">
    <source>
        <dbReference type="ARBA" id="ARBA00004613"/>
    </source>
</evidence>
<sequence>MEDKFRELELRLETTEARSVQVEEKVSQLEAQLEINNEIRNHLKFQVTKLETKNVQLEFKIQEQEKLLNYLLQQTNRPIPVADLLSVPNNYKSPVQSTGNKSGTPRTCKELRVIDPSLPSGMYSIDPDGQGVGDNPINVYCDMTSGSTSILHDSESAINVGHCADPGCYSRSIKYNASIGQIRALAELSFECHQSIKYDCYYAPFELSGYAYSWWNDRDGNAQYFWAGNNTDGIHTCQCGIEGNCVDHYAKCNCDATVSAQLLDDGVITDKNILPVTRLNFGRTQLETSSGIHTLGRFECTGTVTLNRMPTSCEDLWLIGHTLNGFYSVMGSAMMESVYCDFTKLPGNDGFQKWIGYADVKSAPVHFEVQRNSTFNTQSTPIPFNLEMVNEGNAMNLTSGIFTAPRQGIYFFSFTGAVHLSSSSNSFLNSFLYLNGNLIGTNTVSEGNSAAGQYTPLTLQSTLNLKKGDQVWVGIEYLGTSSYLHDDNRHFTHFTGFMLEEEIVASL</sequence>
<dbReference type="Pfam" id="PF00386">
    <property type="entry name" value="C1q"/>
    <property type="match status" value="1"/>
</dbReference>
<dbReference type="Gene3D" id="2.60.120.1000">
    <property type="match status" value="1"/>
</dbReference>
<keyword evidence="5" id="KW-0175">Coiled coil</keyword>
<dbReference type="eggNOG" id="KOG3516">
    <property type="taxonomic scope" value="Eukaryota"/>
</dbReference>
<evidence type="ECO:0000313" key="7">
    <source>
        <dbReference type="EMBL" id="EFX70291.1"/>
    </source>
</evidence>
<dbReference type="InterPro" id="IPR050822">
    <property type="entry name" value="Cerebellin_Synaptic_Org"/>
</dbReference>
<evidence type="ECO:0000256" key="5">
    <source>
        <dbReference type="SAM" id="Coils"/>
    </source>
</evidence>
<keyword evidence="4" id="KW-0176">Collagen</keyword>
<dbReference type="InterPro" id="IPR000885">
    <property type="entry name" value="Fib_collagen_C"/>
</dbReference>
<dbReference type="AlphaFoldDB" id="E9HCZ9"/>
<evidence type="ECO:0000313" key="8">
    <source>
        <dbReference type="Proteomes" id="UP000000305"/>
    </source>
</evidence>
<feature type="domain" description="C1q" evidence="6">
    <location>
        <begin position="358"/>
        <end position="505"/>
    </location>
</feature>
<dbReference type="EMBL" id="GL732622">
    <property type="protein sequence ID" value="EFX70291.1"/>
    <property type="molecule type" value="Genomic_DNA"/>
</dbReference>
<protein>
    <recommendedName>
        <fullName evidence="6">C1q domain-containing protein</fullName>
    </recommendedName>
</protein>
<dbReference type="OrthoDB" id="6350361at2759"/>
<dbReference type="KEGG" id="dpx:DAPPUDRAFT_257184"/>
<dbReference type="Proteomes" id="UP000000305">
    <property type="component" value="Unassembled WGS sequence"/>
</dbReference>
<keyword evidence="3" id="KW-0732">Signal</keyword>
<accession>E9HCZ9</accession>
<dbReference type="InterPro" id="IPR036056">
    <property type="entry name" value="Fibrinogen-like_C"/>
</dbReference>
<dbReference type="Gene3D" id="2.60.120.40">
    <property type="match status" value="1"/>
</dbReference>
<dbReference type="PROSITE" id="PS50871">
    <property type="entry name" value="C1Q"/>
    <property type="match status" value="1"/>
</dbReference>
<dbReference type="PANTHER" id="PTHR22923">
    <property type="entry name" value="CEREBELLIN-RELATED"/>
    <property type="match status" value="1"/>
</dbReference>
<dbReference type="SUPFAM" id="SSF49842">
    <property type="entry name" value="TNF-like"/>
    <property type="match status" value="1"/>
</dbReference>
<feature type="coiled-coil region" evidence="5">
    <location>
        <begin position="5"/>
        <end position="67"/>
    </location>
</feature>
<dbReference type="HOGENOM" id="CLU_029491_0_0_1"/>
<evidence type="ECO:0000256" key="3">
    <source>
        <dbReference type="ARBA" id="ARBA00022729"/>
    </source>
</evidence>
<dbReference type="GO" id="GO:0005581">
    <property type="term" value="C:collagen trimer"/>
    <property type="evidence" value="ECO:0007669"/>
    <property type="project" value="UniProtKB-KW"/>
</dbReference>
<comment type="subcellular location">
    <subcellularLocation>
        <location evidence="1">Secreted</location>
    </subcellularLocation>
</comment>
<name>E9HCZ9_DAPPU</name>
<dbReference type="GO" id="GO:0005615">
    <property type="term" value="C:extracellular space"/>
    <property type="evidence" value="ECO:0000318"/>
    <property type="project" value="GO_Central"/>
</dbReference>
<evidence type="ECO:0000256" key="2">
    <source>
        <dbReference type="ARBA" id="ARBA00022525"/>
    </source>
</evidence>
<dbReference type="InterPro" id="IPR001073">
    <property type="entry name" value="C1q_dom"/>
</dbReference>
<dbReference type="NCBIfam" id="NF040941">
    <property type="entry name" value="GGGWT_bact"/>
    <property type="match status" value="1"/>
</dbReference>
<dbReference type="InterPro" id="IPR008983">
    <property type="entry name" value="Tumour_necrosis_fac-like_dom"/>
</dbReference>
<dbReference type="SUPFAM" id="SSF56496">
    <property type="entry name" value="Fibrinogen C-terminal domain-like"/>
    <property type="match status" value="1"/>
</dbReference>
<evidence type="ECO:0000256" key="4">
    <source>
        <dbReference type="ARBA" id="ARBA00023119"/>
    </source>
</evidence>
<keyword evidence="2" id="KW-0964">Secreted</keyword>
<proteinExistence type="predicted"/>
<evidence type="ECO:0000259" key="6">
    <source>
        <dbReference type="PROSITE" id="PS50871"/>
    </source>
</evidence>
<dbReference type="InParanoid" id="E9HCZ9"/>
<organism evidence="7 8">
    <name type="scientific">Daphnia pulex</name>
    <name type="common">Water flea</name>
    <dbReference type="NCBI Taxonomy" id="6669"/>
    <lineage>
        <taxon>Eukaryota</taxon>
        <taxon>Metazoa</taxon>
        <taxon>Ecdysozoa</taxon>
        <taxon>Arthropoda</taxon>
        <taxon>Crustacea</taxon>
        <taxon>Branchiopoda</taxon>
        <taxon>Diplostraca</taxon>
        <taxon>Cladocera</taxon>
        <taxon>Anomopoda</taxon>
        <taxon>Daphniidae</taxon>
        <taxon>Daphnia</taxon>
    </lineage>
</organism>
<reference evidence="7 8" key="1">
    <citation type="journal article" date="2011" name="Science">
        <title>The ecoresponsive genome of Daphnia pulex.</title>
        <authorList>
            <person name="Colbourne J.K."/>
            <person name="Pfrender M.E."/>
            <person name="Gilbert D."/>
            <person name="Thomas W.K."/>
            <person name="Tucker A."/>
            <person name="Oakley T.H."/>
            <person name="Tokishita S."/>
            <person name="Aerts A."/>
            <person name="Arnold G.J."/>
            <person name="Basu M.K."/>
            <person name="Bauer D.J."/>
            <person name="Caceres C.E."/>
            <person name="Carmel L."/>
            <person name="Casola C."/>
            <person name="Choi J.H."/>
            <person name="Detter J.C."/>
            <person name="Dong Q."/>
            <person name="Dusheyko S."/>
            <person name="Eads B.D."/>
            <person name="Frohlich T."/>
            <person name="Geiler-Samerotte K.A."/>
            <person name="Gerlach D."/>
            <person name="Hatcher P."/>
            <person name="Jogdeo S."/>
            <person name="Krijgsveld J."/>
            <person name="Kriventseva E.V."/>
            <person name="Kultz D."/>
            <person name="Laforsch C."/>
            <person name="Lindquist E."/>
            <person name="Lopez J."/>
            <person name="Manak J.R."/>
            <person name="Muller J."/>
            <person name="Pangilinan J."/>
            <person name="Patwardhan R.P."/>
            <person name="Pitluck S."/>
            <person name="Pritham E.J."/>
            <person name="Rechtsteiner A."/>
            <person name="Rho M."/>
            <person name="Rogozin I.B."/>
            <person name="Sakarya O."/>
            <person name="Salamov A."/>
            <person name="Schaack S."/>
            <person name="Shapiro H."/>
            <person name="Shiga Y."/>
            <person name="Skalitzky C."/>
            <person name="Smith Z."/>
            <person name="Souvorov A."/>
            <person name="Sung W."/>
            <person name="Tang Z."/>
            <person name="Tsuchiya D."/>
            <person name="Tu H."/>
            <person name="Vos H."/>
            <person name="Wang M."/>
            <person name="Wolf Y.I."/>
            <person name="Yamagata H."/>
            <person name="Yamada T."/>
            <person name="Ye Y."/>
            <person name="Shaw J.R."/>
            <person name="Andrews J."/>
            <person name="Crease T.J."/>
            <person name="Tang H."/>
            <person name="Lucas S.M."/>
            <person name="Robertson H.M."/>
            <person name="Bork P."/>
            <person name="Koonin E.V."/>
            <person name="Zdobnov E.M."/>
            <person name="Grigoriev I.V."/>
            <person name="Lynch M."/>
            <person name="Boore J.L."/>
        </authorList>
    </citation>
    <scope>NUCLEOTIDE SEQUENCE [LARGE SCALE GENOMIC DNA]</scope>
</reference>
<dbReference type="PANTHER" id="PTHR22923:SF62">
    <property type="entry name" value="CVP18"/>
    <property type="match status" value="1"/>
</dbReference>
<dbReference type="SMART" id="SM00110">
    <property type="entry name" value="C1Q"/>
    <property type="match status" value="1"/>
</dbReference>
<keyword evidence="8" id="KW-1185">Reference proteome</keyword>
<dbReference type="GO" id="GO:0005201">
    <property type="term" value="F:extracellular matrix structural constituent"/>
    <property type="evidence" value="ECO:0007669"/>
    <property type="project" value="InterPro"/>
</dbReference>